<dbReference type="PROSITE" id="PS00175">
    <property type="entry name" value="PG_MUTASE"/>
    <property type="match status" value="1"/>
</dbReference>
<dbReference type="InterPro" id="IPR013078">
    <property type="entry name" value="His_Pase_superF_clade-1"/>
</dbReference>
<dbReference type="SMART" id="SM00855">
    <property type="entry name" value="PGAM"/>
    <property type="match status" value="1"/>
</dbReference>
<feature type="active site" description="Tele-phosphohistidine intermediate" evidence="2">
    <location>
        <position position="8"/>
    </location>
</feature>
<dbReference type="SUPFAM" id="SSF53254">
    <property type="entry name" value="Phosphoglycerate mutase-like"/>
    <property type="match status" value="1"/>
</dbReference>
<dbReference type="GO" id="GO:0005829">
    <property type="term" value="C:cytosol"/>
    <property type="evidence" value="ECO:0007669"/>
    <property type="project" value="TreeGrafter"/>
</dbReference>
<dbReference type="EMBL" id="AFWA02000004">
    <property type="protein sequence ID" value="EMR10188.1"/>
    <property type="molecule type" value="Genomic_DNA"/>
</dbReference>
<comment type="caution">
    <text evidence="4">The sequence shown here is derived from an EMBL/GenBank/DDBJ whole genome shotgun (WGS) entry which is preliminary data.</text>
</comment>
<dbReference type="GO" id="GO:0045820">
    <property type="term" value="P:negative regulation of glycolytic process"/>
    <property type="evidence" value="ECO:0007669"/>
    <property type="project" value="TreeGrafter"/>
</dbReference>
<evidence type="ECO:0000256" key="1">
    <source>
        <dbReference type="ARBA" id="ARBA00022801"/>
    </source>
</evidence>
<name>M7NNB9_PNEMU</name>
<feature type="binding site" evidence="3">
    <location>
        <position position="57"/>
    </location>
    <ligand>
        <name>substrate</name>
    </ligand>
</feature>
<evidence type="ECO:0000313" key="4">
    <source>
        <dbReference type="EMBL" id="EMR10188.1"/>
    </source>
</evidence>
<reference evidence="5" key="1">
    <citation type="journal article" date="2016" name="Nat. Commun.">
        <title>Genome analysis of three Pneumocystis species reveals adaptation mechanisms to life exclusively in mammalian hosts.</title>
        <authorList>
            <person name="Ma L."/>
            <person name="Chen Z."/>
            <person name="Huang D.W."/>
            <person name="Kutty G."/>
            <person name="Ishihara M."/>
            <person name="Wang H."/>
            <person name="Abouelleil A."/>
            <person name="Bishop L."/>
            <person name="Davey E."/>
            <person name="Deng R."/>
            <person name="Deng X."/>
            <person name="Fan L."/>
            <person name="Fantoni G."/>
            <person name="Fitzgerald M."/>
            <person name="Gogineni E."/>
            <person name="Goldberg J.M."/>
            <person name="Handley G."/>
            <person name="Hu X."/>
            <person name="Huber C."/>
            <person name="Jiao X."/>
            <person name="Jones K."/>
            <person name="Levin J.Z."/>
            <person name="Liu Y."/>
            <person name="Macdonald P."/>
            <person name="Melnikov A."/>
            <person name="Raley C."/>
            <person name="Sassi M."/>
            <person name="Sherman B.T."/>
            <person name="Song X."/>
            <person name="Sykes S."/>
            <person name="Tran B."/>
            <person name="Walsh L."/>
            <person name="Xia Y."/>
            <person name="Yang J."/>
            <person name="Young S."/>
            <person name="Zeng Q."/>
            <person name="Zheng X."/>
            <person name="Stephens R."/>
            <person name="Nusbaum C."/>
            <person name="Birren B.W."/>
            <person name="Azadi P."/>
            <person name="Lempicki R.A."/>
            <person name="Cuomo C.A."/>
            <person name="Kovacs J.A."/>
        </authorList>
    </citation>
    <scope>NUCLEOTIDE SEQUENCE [LARGE SCALE GENOMIC DNA]</scope>
    <source>
        <strain evidence="5">B123</strain>
    </source>
</reference>
<keyword evidence="5" id="KW-1185">Reference proteome</keyword>
<dbReference type="GeneID" id="19895157"/>
<dbReference type="Gene3D" id="3.40.50.1240">
    <property type="entry name" value="Phosphoglycerate mutase-like"/>
    <property type="match status" value="1"/>
</dbReference>
<dbReference type="AlphaFoldDB" id="M7NNB9"/>
<dbReference type="InterPro" id="IPR051695">
    <property type="entry name" value="Phosphoglycerate_Mutase"/>
</dbReference>
<proteinExistence type="predicted"/>
<evidence type="ECO:0000256" key="2">
    <source>
        <dbReference type="PIRSR" id="PIRSR613078-1"/>
    </source>
</evidence>
<feature type="active site" description="Proton donor/acceptor" evidence="2">
    <location>
        <position position="82"/>
    </location>
</feature>
<dbReference type="VEuPathDB" id="FungiDB:PNEG_01461"/>
<evidence type="ECO:0000256" key="3">
    <source>
        <dbReference type="PIRSR" id="PIRSR613078-2"/>
    </source>
</evidence>
<sequence length="202" mass="23360">MRVILIRHGETDFNKNHRLQGSLDIPLNEKGKEQSLKLLKRLSTLEIDKIFCSNLIRARDTIEPFLKSKGNITCEYYEELQENCLGKLNGLTWEEINLKLKEENKTLDDYGENKKKFISRIMKFWKKKIIPIRNEISTLIVITHGGYIVTLVSHLVKLGFLDIPEGIKINGPPKNCSMSVIDIRDELLYDLLSYSDDIHLSS</sequence>
<dbReference type="OrthoDB" id="354304at2759"/>
<organism evidence="4 5">
    <name type="scientific">Pneumocystis murina (strain B123)</name>
    <name type="common">Mouse pneumocystis pneumonia agent</name>
    <name type="synonym">Pneumocystis carinii f. sp. muris</name>
    <dbReference type="NCBI Taxonomy" id="1069680"/>
    <lineage>
        <taxon>Eukaryota</taxon>
        <taxon>Fungi</taxon>
        <taxon>Dikarya</taxon>
        <taxon>Ascomycota</taxon>
        <taxon>Taphrinomycotina</taxon>
        <taxon>Pneumocystomycetes</taxon>
        <taxon>Pneumocystaceae</taxon>
        <taxon>Pneumocystis</taxon>
    </lineage>
</organism>
<dbReference type="Pfam" id="PF00300">
    <property type="entry name" value="His_Phos_1"/>
    <property type="match status" value="1"/>
</dbReference>
<accession>M7NNB9</accession>
<dbReference type="HOGENOM" id="CLU_033323_9_2_1"/>
<dbReference type="GO" id="GO:0043456">
    <property type="term" value="P:regulation of pentose-phosphate shunt"/>
    <property type="evidence" value="ECO:0007669"/>
    <property type="project" value="TreeGrafter"/>
</dbReference>
<dbReference type="CDD" id="cd07067">
    <property type="entry name" value="HP_PGM_like"/>
    <property type="match status" value="1"/>
</dbReference>
<dbReference type="STRING" id="1069680.M7NNB9"/>
<dbReference type="PANTHER" id="PTHR46517:SF1">
    <property type="entry name" value="FRUCTOSE-2,6-BISPHOSPHATASE TIGAR"/>
    <property type="match status" value="1"/>
</dbReference>
<dbReference type="GO" id="GO:0004331">
    <property type="term" value="F:fructose-2,6-bisphosphate 2-phosphatase activity"/>
    <property type="evidence" value="ECO:0007669"/>
    <property type="project" value="TreeGrafter"/>
</dbReference>
<evidence type="ECO:0000313" key="5">
    <source>
        <dbReference type="Proteomes" id="UP000011958"/>
    </source>
</evidence>
<dbReference type="PANTHER" id="PTHR46517">
    <property type="entry name" value="FRUCTOSE-2,6-BISPHOSPHATASE TIGAR"/>
    <property type="match status" value="1"/>
</dbReference>
<gene>
    <name evidence="4" type="ORF">PNEG_01461</name>
</gene>
<dbReference type="InterPro" id="IPR001345">
    <property type="entry name" value="PG/BPGM_mutase_AS"/>
</dbReference>
<evidence type="ECO:0008006" key="6">
    <source>
        <dbReference type="Google" id="ProtNLM"/>
    </source>
</evidence>
<dbReference type="OMA" id="DANNERW"/>
<dbReference type="eggNOG" id="KOG0235">
    <property type="taxonomic scope" value="Eukaryota"/>
</dbReference>
<keyword evidence="1" id="KW-0378">Hydrolase</keyword>
<protein>
    <recommendedName>
        <fullName evidence="6">Phosphoglycerate mutase</fullName>
    </recommendedName>
</protein>
<dbReference type="Proteomes" id="UP000011958">
    <property type="component" value="Unassembled WGS sequence"/>
</dbReference>
<feature type="binding site" evidence="3">
    <location>
        <begin position="7"/>
        <end position="14"/>
    </location>
    <ligand>
        <name>substrate</name>
    </ligand>
</feature>
<dbReference type="InterPro" id="IPR029033">
    <property type="entry name" value="His_PPase_superfam"/>
</dbReference>
<dbReference type="RefSeq" id="XP_007873400.1">
    <property type="nucleotide sequence ID" value="XM_007875209.1"/>
</dbReference>